<feature type="compositionally biased region" description="Low complexity" evidence="1">
    <location>
        <begin position="39"/>
        <end position="55"/>
    </location>
</feature>
<accession>A0A318JSF0</accession>
<dbReference type="InterPro" id="IPR058489">
    <property type="entry name" value="DUF8176"/>
</dbReference>
<dbReference type="Pfam" id="PF26527">
    <property type="entry name" value="DUF8176"/>
    <property type="match status" value="1"/>
</dbReference>
<feature type="domain" description="DUF8176" evidence="3">
    <location>
        <begin position="116"/>
        <end position="232"/>
    </location>
</feature>
<keyword evidence="2" id="KW-0472">Membrane</keyword>
<dbReference type="AlphaFoldDB" id="A0A318JSF0"/>
<reference evidence="4 5" key="1">
    <citation type="submission" date="2018-05" db="EMBL/GenBank/DDBJ databases">
        <title>Genomic Encyclopedia of Type Strains, Phase IV (KMG-IV): sequencing the most valuable type-strain genomes for metagenomic binning, comparative biology and taxonomic classification.</title>
        <authorList>
            <person name="Goeker M."/>
        </authorList>
    </citation>
    <scope>NUCLEOTIDE SEQUENCE [LARGE SCALE GENOMIC DNA]</scope>
    <source>
        <strain evidence="4 5">DSM 44704</strain>
    </source>
</reference>
<comment type="caution">
    <text evidence="4">The sequence shown here is derived from an EMBL/GenBank/DDBJ whole genome shotgun (WGS) entry which is preliminary data.</text>
</comment>
<evidence type="ECO:0000256" key="2">
    <source>
        <dbReference type="SAM" id="Phobius"/>
    </source>
</evidence>
<evidence type="ECO:0000259" key="3">
    <source>
        <dbReference type="Pfam" id="PF26527"/>
    </source>
</evidence>
<evidence type="ECO:0000313" key="4">
    <source>
        <dbReference type="EMBL" id="PXX53940.1"/>
    </source>
</evidence>
<evidence type="ECO:0000256" key="1">
    <source>
        <dbReference type="SAM" id="MobiDB-lite"/>
    </source>
</evidence>
<feature type="region of interest" description="Disordered" evidence="1">
    <location>
        <begin position="1"/>
        <end position="58"/>
    </location>
</feature>
<feature type="compositionally biased region" description="Polar residues" evidence="1">
    <location>
        <begin position="1"/>
        <end position="10"/>
    </location>
</feature>
<organism evidence="4 5">
    <name type="scientific">Nocardia tenerifensis</name>
    <dbReference type="NCBI Taxonomy" id="228006"/>
    <lineage>
        <taxon>Bacteria</taxon>
        <taxon>Bacillati</taxon>
        <taxon>Actinomycetota</taxon>
        <taxon>Actinomycetes</taxon>
        <taxon>Mycobacteriales</taxon>
        <taxon>Nocardiaceae</taxon>
        <taxon>Nocardia</taxon>
    </lineage>
</organism>
<name>A0A318JSF0_9NOCA</name>
<keyword evidence="2" id="KW-1133">Transmembrane helix</keyword>
<protein>
    <recommendedName>
        <fullName evidence="3">DUF8176 domain-containing protein</fullName>
    </recommendedName>
</protein>
<gene>
    <name evidence="4" type="ORF">DFR70_12661</name>
</gene>
<keyword evidence="2" id="KW-0812">Transmembrane</keyword>
<keyword evidence="5" id="KW-1185">Reference proteome</keyword>
<dbReference type="Proteomes" id="UP000247569">
    <property type="component" value="Unassembled WGS sequence"/>
</dbReference>
<feature type="transmembrane region" description="Helical" evidence="2">
    <location>
        <begin position="63"/>
        <end position="83"/>
    </location>
</feature>
<evidence type="ECO:0000313" key="5">
    <source>
        <dbReference type="Proteomes" id="UP000247569"/>
    </source>
</evidence>
<proteinExistence type="predicted"/>
<sequence>MNTNTNTNTDRPVPASGRWTPVLSPLAIPEHRPGPAPEPSGADAPAEESAPAAEPAARRPRPLVLGIAAAVGALALGVLALGLSSRGTTPPASAPPPSAAAPVVTTTAQHFLAGGPCPNTVEGKVSRGDGPGGSAGAVPVIFAFQRAYYGARSGEQVRALALPEAPLPAAETIQQGIDTVPAATAYCLTITEHQPTHYLVEIFERRPSGETRTYRQNVTTVDRDGRTFIDTISNADG</sequence>
<dbReference type="EMBL" id="QJKF01000026">
    <property type="protein sequence ID" value="PXX53940.1"/>
    <property type="molecule type" value="Genomic_DNA"/>
</dbReference>